<protein>
    <submittedName>
        <fullName evidence="1">Uncharacterized protein</fullName>
    </submittedName>
</protein>
<reference evidence="1 2" key="1">
    <citation type="journal article" date="2012" name="Genome Res.">
        <title>Genomic basis of endosymbiont-conferred protection against an insect parasitoid.</title>
        <authorList>
            <person name="Hansen A.K."/>
            <person name="Vorburger C."/>
            <person name="Moran N.A."/>
        </authorList>
    </citation>
    <scope>NUCLEOTIDE SEQUENCE [LARGE SCALE GENOMIC DNA]</scope>
    <source>
        <strain evidence="2">R5.15</strain>
    </source>
</reference>
<feature type="non-terminal residue" evidence="1">
    <location>
        <position position="25"/>
    </location>
</feature>
<sequence>MILGCLRSLVCEYILTSKQLPIQVT</sequence>
<evidence type="ECO:0000313" key="1">
    <source>
        <dbReference type="EMBL" id="EGY29693.1"/>
    </source>
</evidence>
<evidence type="ECO:0000313" key="2">
    <source>
        <dbReference type="Proteomes" id="UP000004116"/>
    </source>
</evidence>
<dbReference type="EMBL" id="AGCA01000063">
    <property type="protein sequence ID" value="EGY29693.1"/>
    <property type="molecule type" value="Genomic_DNA"/>
</dbReference>
<name>G2GX38_9ENTR</name>
<proteinExistence type="predicted"/>
<accession>G2GX38</accession>
<dbReference type="AlphaFoldDB" id="G2GX38"/>
<dbReference type="Proteomes" id="UP000004116">
    <property type="component" value="Unassembled WGS sequence"/>
</dbReference>
<keyword evidence="2" id="KW-1185">Reference proteome</keyword>
<comment type="caution">
    <text evidence="1">The sequence shown here is derived from an EMBL/GenBank/DDBJ whole genome shotgun (WGS) entry which is preliminary data.</text>
</comment>
<organism evidence="1 2">
    <name type="scientific">Candidatus Regiella insecticola 5.15</name>
    <dbReference type="NCBI Taxonomy" id="1005043"/>
    <lineage>
        <taxon>Bacteria</taxon>
        <taxon>Pseudomonadati</taxon>
        <taxon>Pseudomonadota</taxon>
        <taxon>Gammaproteobacteria</taxon>
        <taxon>Enterobacterales</taxon>
        <taxon>Enterobacteriaceae</taxon>
        <taxon>aphid secondary symbionts</taxon>
        <taxon>Candidatus Regiella</taxon>
    </lineage>
</organism>
<gene>
    <name evidence="1" type="ORF">Rin_00003250</name>
</gene>